<evidence type="ECO:0000256" key="5">
    <source>
        <dbReference type="SAM" id="Phobius"/>
    </source>
</evidence>
<feature type="transmembrane region" description="Helical" evidence="5">
    <location>
        <begin position="127"/>
        <end position="145"/>
    </location>
</feature>
<evidence type="ECO:0000256" key="2">
    <source>
        <dbReference type="ARBA" id="ARBA00022692"/>
    </source>
</evidence>
<dbReference type="PANTHER" id="PTHR10846">
    <property type="entry name" value="SODIUM/POTASSIUM/CALCIUM EXCHANGER"/>
    <property type="match status" value="1"/>
</dbReference>
<reference evidence="7" key="1">
    <citation type="submission" date="2021-03" db="EMBL/GenBank/DDBJ databases">
        <authorList>
            <person name="Jaffe A."/>
        </authorList>
    </citation>
    <scope>NUCLEOTIDE SEQUENCE</scope>
    <source>
        <strain evidence="7">RIFCSPLOWO2_01_FULL_AR10_48_17</strain>
    </source>
</reference>
<dbReference type="Pfam" id="PF01699">
    <property type="entry name" value="Na_Ca_ex"/>
    <property type="match status" value="2"/>
</dbReference>
<evidence type="ECO:0000259" key="6">
    <source>
        <dbReference type="Pfam" id="PF01699"/>
    </source>
</evidence>
<proteinExistence type="predicted"/>
<evidence type="ECO:0000313" key="7">
    <source>
        <dbReference type="EMBL" id="MBS3061652.1"/>
    </source>
</evidence>
<feature type="domain" description="Sodium/calcium exchanger membrane region" evidence="6">
    <location>
        <begin position="6"/>
        <end position="145"/>
    </location>
</feature>
<dbReference type="AlphaFoldDB" id="A0A8T4L6X7"/>
<dbReference type="InterPro" id="IPR004837">
    <property type="entry name" value="NaCa_Exmemb"/>
</dbReference>
<keyword evidence="4 5" id="KW-0472">Membrane</keyword>
<feature type="transmembrane region" description="Helical" evidence="5">
    <location>
        <begin position="190"/>
        <end position="212"/>
    </location>
</feature>
<sequence>MVFVELGVIFLAFLVLSETARRMIRRLVNLSRHFGLSEFSISFLVVGGVSIIPELVIGLESALSQSSQLGLGIVFGSNVADLSLVLGLVALSSASLRLHKETAGLIRMMFLAVLLPVLLLLDGEISRFDGVILVGAFLLYVWFVLHSTGSKLHGEKKISSEVWSDVLAVLFLLLIILLMGGVISETANGLSVALALPVFFVGTIVAIGTCLPELSLALESARSEHAELGFGDVFGNVVADCLLTIGLIAIVSPIRLVQPVLGIVTGTWMVLMLLLVALLFSSRTQIGKKEGAGLVLLYVIFLVVELFFEEWVNAGMGPLF</sequence>
<dbReference type="Proteomes" id="UP000675968">
    <property type="component" value="Unassembled WGS sequence"/>
</dbReference>
<organism evidence="7 8">
    <name type="scientific">Candidatus Iainarchaeum sp</name>
    <dbReference type="NCBI Taxonomy" id="3101447"/>
    <lineage>
        <taxon>Archaea</taxon>
        <taxon>Candidatus Iainarchaeota</taxon>
        <taxon>Candidatus Iainarchaeia</taxon>
        <taxon>Candidatus Iainarchaeales</taxon>
        <taxon>Candidatus Iainarchaeaceae</taxon>
        <taxon>Candidatus Iainarchaeum</taxon>
    </lineage>
</organism>
<dbReference type="GO" id="GO:0006874">
    <property type="term" value="P:intracellular calcium ion homeostasis"/>
    <property type="evidence" value="ECO:0007669"/>
    <property type="project" value="TreeGrafter"/>
</dbReference>
<name>A0A8T4L6X7_9ARCH</name>
<dbReference type="GO" id="GO:0005886">
    <property type="term" value="C:plasma membrane"/>
    <property type="evidence" value="ECO:0007669"/>
    <property type="project" value="TreeGrafter"/>
</dbReference>
<feature type="transmembrane region" description="Helical" evidence="5">
    <location>
        <begin position="6"/>
        <end position="24"/>
    </location>
</feature>
<feature type="transmembrane region" description="Helical" evidence="5">
    <location>
        <begin position="292"/>
        <end position="308"/>
    </location>
</feature>
<evidence type="ECO:0000256" key="1">
    <source>
        <dbReference type="ARBA" id="ARBA00004141"/>
    </source>
</evidence>
<keyword evidence="3 5" id="KW-1133">Transmembrane helix</keyword>
<dbReference type="GO" id="GO:0008273">
    <property type="term" value="F:calcium, potassium:sodium antiporter activity"/>
    <property type="evidence" value="ECO:0007669"/>
    <property type="project" value="TreeGrafter"/>
</dbReference>
<keyword evidence="2 5" id="KW-0812">Transmembrane</keyword>
<feature type="transmembrane region" description="Helical" evidence="5">
    <location>
        <begin position="36"/>
        <end position="57"/>
    </location>
</feature>
<accession>A0A8T4L6X7</accession>
<gene>
    <name evidence="7" type="ORF">J4215_03650</name>
</gene>
<feature type="transmembrane region" description="Helical" evidence="5">
    <location>
        <begin position="69"/>
        <end position="91"/>
    </location>
</feature>
<feature type="domain" description="Sodium/calcium exchanger membrane region" evidence="6">
    <location>
        <begin position="167"/>
        <end position="304"/>
    </location>
</feature>
<evidence type="ECO:0000256" key="4">
    <source>
        <dbReference type="ARBA" id="ARBA00023136"/>
    </source>
</evidence>
<dbReference type="GO" id="GO:0005262">
    <property type="term" value="F:calcium channel activity"/>
    <property type="evidence" value="ECO:0007669"/>
    <property type="project" value="TreeGrafter"/>
</dbReference>
<feature type="transmembrane region" description="Helical" evidence="5">
    <location>
        <begin position="233"/>
        <end position="254"/>
    </location>
</feature>
<comment type="subcellular location">
    <subcellularLocation>
        <location evidence="1">Membrane</location>
        <topology evidence="1">Multi-pass membrane protein</topology>
    </subcellularLocation>
</comment>
<feature type="transmembrane region" description="Helical" evidence="5">
    <location>
        <begin position="103"/>
        <end position="121"/>
    </location>
</feature>
<comment type="caution">
    <text evidence="7">The sequence shown here is derived from an EMBL/GenBank/DDBJ whole genome shotgun (WGS) entry which is preliminary data.</text>
</comment>
<reference evidence="7" key="2">
    <citation type="submission" date="2021-05" db="EMBL/GenBank/DDBJ databases">
        <title>Protein family content uncovers lineage relationships and bacterial pathway maintenance mechanisms in DPANN archaea.</title>
        <authorList>
            <person name="Castelle C.J."/>
            <person name="Meheust R."/>
            <person name="Jaffe A.L."/>
            <person name="Seitz K."/>
            <person name="Gong X."/>
            <person name="Baker B.J."/>
            <person name="Banfield J.F."/>
        </authorList>
    </citation>
    <scope>NUCLEOTIDE SEQUENCE</scope>
    <source>
        <strain evidence="7">RIFCSPLOWO2_01_FULL_AR10_48_17</strain>
    </source>
</reference>
<dbReference type="InterPro" id="IPR044880">
    <property type="entry name" value="NCX_ion-bd_dom_sf"/>
</dbReference>
<evidence type="ECO:0000313" key="8">
    <source>
        <dbReference type="Proteomes" id="UP000675968"/>
    </source>
</evidence>
<feature type="transmembrane region" description="Helical" evidence="5">
    <location>
        <begin position="260"/>
        <end position="280"/>
    </location>
</feature>
<evidence type="ECO:0000256" key="3">
    <source>
        <dbReference type="ARBA" id="ARBA00022989"/>
    </source>
</evidence>
<dbReference type="PANTHER" id="PTHR10846:SF8">
    <property type="entry name" value="INNER MEMBRANE PROTEIN YRBG"/>
    <property type="match status" value="1"/>
</dbReference>
<dbReference type="Gene3D" id="1.20.1420.30">
    <property type="entry name" value="NCX, central ion-binding region"/>
    <property type="match status" value="1"/>
</dbReference>
<protein>
    <submittedName>
        <fullName evidence="7">Sodium:calcium antiporter</fullName>
    </submittedName>
</protein>
<dbReference type="InterPro" id="IPR004481">
    <property type="entry name" value="K/Na/Ca-exchanger"/>
</dbReference>
<feature type="transmembrane region" description="Helical" evidence="5">
    <location>
        <begin position="166"/>
        <end position="184"/>
    </location>
</feature>
<dbReference type="EMBL" id="JAGVWC010000010">
    <property type="protein sequence ID" value="MBS3061652.1"/>
    <property type="molecule type" value="Genomic_DNA"/>
</dbReference>